<dbReference type="InterPro" id="IPR041492">
    <property type="entry name" value="HAD_2"/>
</dbReference>
<keyword evidence="1" id="KW-0378">Hydrolase</keyword>
<comment type="caution">
    <text evidence="1">The sequence shown here is derived from an EMBL/GenBank/DDBJ whole genome shotgun (WGS) entry which is preliminary data.</text>
</comment>
<proteinExistence type="predicted"/>
<dbReference type="FunFam" id="3.40.50.1000:FF:000022">
    <property type="entry name" value="Phosphoglycolate phosphatase"/>
    <property type="match status" value="1"/>
</dbReference>
<dbReference type="InterPro" id="IPR006439">
    <property type="entry name" value="HAD-SF_hydro_IA"/>
</dbReference>
<evidence type="ECO:0000313" key="2">
    <source>
        <dbReference type="Proteomes" id="UP000261212"/>
    </source>
</evidence>
<dbReference type="Pfam" id="PF13419">
    <property type="entry name" value="HAD_2"/>
    <property type="match status" value="1"/>
</dbReference>
<dbReference type="RefSeq" id="WP_007050011.1">
    <property type="nucleotide sequence ID" value="NZ_CABKNJ010000001.1"/>
</dbReference>
<evidence type="ECO:0000313" key="1">
    <source>
        <dbReference type="EMBL" id="RGD75421.1"/>
    </source>
</evidence>
<dbReference type="InterPro" id="IPR023198">
    <property type="entry name" value="PGP-like_dom2"/>
</dbReference>
<sequence length="215" mass="23730">MGYKYVIFDLDGTIVDSQLGSCKGFQGALKAYGVEESLENIKKLLGPPLSKTIITKYGFSEEDGKAAMKLHFDYLKTKGIFDAEYYDGMFEMLDKLKENGIKIAIATNKPEEISIKQLEHLKLKDYFDFIVGNNEAQNRGTKAEFIKMAMDAIGVVDKKEAVMVGDRYNDLEGGVENGLDTIGVTYGYGSVEEIEGCNPTHIAKTPLDIADIVLG</sequence>
<protein>
    <submittedName>
        <fullName evidence="1">HAD family hydrolase</fullName>
    </submittedName>
</protein>
<dbReference type="Proteomes" id="UP000261212">
    <property type="component" value="Unassembled WGS sequence"/>
</dbReference>
<dbReference type="EMBL" id="QUSM01000002">
    <property type="protein sequence ID" value="RGD75421.1"/>
    <property type="molecule type" value="Genomic_DNA"/>
</dbReference>
<dbReference type="SFLD" id="SFLDS00003">
    <property type="entry name" value="Haloacid_Dehalogenase"/>
    <property type="match status" value="1"/>
</dbReference>
<dbReference type="GO" id="GO:0016787">
    <property type="term" value="F:hydrolase activity"/>
    <property type="evidence" value="ECO:0007669"/>
    <property type="project" value="UniProtKB-KW"/>
</dbReference>
<dbReference type="GO" id="GO:0004713">
    <property type="term" value="F:protein tyrosine kinase activity"/>
    <property type="evidence" value="ECO:0007669"/>
    <property type="project" value="TreeGrafter"/>
</dbReference>
<dbReference type="NCBIfam" id="TIGR01549">
    <property type="entry name" value="HAD-SF-IA-v1"/>
    <property type="match status" value="1"/>
</dbReference>
<dbReference type="PANTHER" id="PTHR43434:SF20">
    <property type="entry name" value="5'-NUCLEOTIDASE"/>
    <property type="match status" value="1"/>
</dbReference>
<dbReference type="SFLD" id="SFLDG01129">
    <property type="entry name" value="C1.5:_HAD__Beta-PGM__Phosphata"/>
    <property type="match status" value="1"/>
</dbReference>
<dbReference type="Gene3D" id="3.40.50.1000">
    <property type="entry name" value="HAD superfamily/HAD-like"/>
    <property type="match status" value="1"/>
</dbReference>
<dbReference type="InterPro" id="IPR023214">
    <property type="entry name" value="HAD_sf"/>
</dbReference>
<dbReference type="AlphaFoldDB" id="A0A3E3E1I5"/>
<organism evidence="1 2">
    <name type="scientific">Anaerofustis stercorihominis</name>
    <dbReference type="NCBI Taxonomy" id="214853"/>
    <lineage>
        <taxon>Bacteria</taxon>
        <taxon>Bacillati</taxon>
        <taxon>Bacillota</taxon>
        <taxon>Clostridia</taxon>
        <taxon>Eubacteriales</taxon>
        <taxon>Eubacteriaceae</taxon>
        <taxon>Anaerofustis</taxon>
    </lineage>
</organism>
<dbReference type="InterPro" id="IPR050155">
    <property type="entry name" value="HAD-like_hydrolase_sf"/>
</dbReference>
<reference evidence="1 2" key="1">
    <citation type="submission" date="2018-08" db="EMBL/GenBank/DDBJ databases">
        <title>A genome reference for cultivated species of the human gut microbiota.</title>
        <authorList>
            <person name="Zou Y."/>
            <person name="Xue W."/>
            <person name="Luo G."/>
        </authorList>
    </citation>
    <scope>NUCLEOTIDE SEQUENCE [LARGE SCALE GENOMIC DNA]</scope>
    <source>
        <strain evidence="1 2">AM25-6</strain>
    </source>
</reference>
<dbReference type="InterPro" id="IPR036412">
    <property type="entry name" value="HAD-like_sf"/>
</dbReference>
<dbReference type="PANTHER" id="PTHR43434">
    <property type="entry name" value="PHOSPHOGLYCOLATE PHOSPHATASE"/>
    <property type="match status" value="1"/>
</dbReference>
<accession>A0A3E3E1I5</accession>
<dbReference type="GO" id="GO:0005829">
    <property type="term" value="C:cytosol"/>
    <property type="evidence" value="ECO:0007669"/>
    <property type="project" value="TreeGrafter"/>
</dbReference>
<name>A0A3E3E1I5_9FIRM</name>
<dbReference type="Gene3D" id="1.10.150.240">
    <property type="entry name" value="Putative phosphatase, domain 2"/>
    <property type="match status" value="1"/>
</dbReference>
<gene>
    <name evidence="1" type="ORF">DW687_03605</name>
</gene>
<dbReference type="SUPFAM" id="SSF56784">
    <property type="entry name" value="HAD-like"/>
    <property type="match status" value="1"/>
</dbReference>
<dbReference type="GeneID" id="98000342"/>